<gene>
    <name evidence="2" type="ORF">G9444_3454</name>
</gene>
<sequence>MLIAPTATEPVTSELDFPGGLGRTTKPEEFESLFHDVTTKIFDVYGDTVVSPGHGKHTTLELERPSLPAGQERSW</sequence>
<feature type="region of interest" description="Disordered" evidence="1">
    <location>
        <begin position="1"/>
        <end position="24"/>
    </location>
</feature>
<proteinExistence type="predicted"/>
<dbReference type="RefSeq" id="WP_166502325.1">
    <property type="nucleotide sequence ID" value="NZ_CP050124.1"/>
</dbReference>
<dbReference type="EMBL" id="CP050124">
    <property type="protein sequence ID" value="QIP40698.1"/>
    <property type="molecule type" value="Genomic_DNA"/>
</dbReference>
<dbReference type="Proteomes" id="UP000502345">
    <property type="component" value="Chromosome"/>
</dbReference>
<evidence type="ECO:0000256" key="1">
    <source>
        <dbReference type="SAM" id="MobiDB-lite"/>
    </source>
</evidence>
<feature type="region of interest" description="Disordered" evidence="1">
    <location>
        <begin position="52"/>
        <end position="75"/>
    </location>
</feature>
<protein>
    <submittedName>
        <fullName evidence="2">Beta-lactamase-like</fullName>
    </submittedName>
</protein>
<dbReference type="AlphaFoldDB" id="A0A6G9CUY4"/>
<name>A0A6G9CUY4_RHOER</name>
<accession>A0A6G9CUY4</accession>
<dbReference type="InterPro" id="IPR036866">
    <property type="entry name" value="RibonucZ/Hydroxyglut_hydro"/>
</dbReference>
<dbReference type="Gene3D" id="3.60.15.10">
    <property type="entry name" value="Ribonuclease Z/Hydroxyacylglutathione hydrolase-like"/>
    <property type="match status" value="1"/>
</dbReference>
<evidence type="ECO:0000313" key="3">
    <source>
        <dbReference type="Proteomes" id="UP000502345"/>
    </source>
</evidence>
<evidence type="ECO:0000313" key="2">
    <source>
        <dbReference type="EMBL" id="QIP40698.1"/>
    </source>
</evidence>
<organism evidence="2 3">
    <name type="scientific">Rhodococcus erythropolis</name>
    <name type="common">Arthrobacter picolinophilus</name>
    <dbReference type="NCBI Taxonomy" id="1833"/>
    <lineage>
        <taxon>Bacteria</taxon>
        <taxon>Bacillati</taxon>
        <taxon>Actinomycetota</taxon>
        <taxon>Actinomycetes</taxon>
        <taxon>Mycobacteriales</taxon>
        <taxon>Nocardiaceae</taxon>
        <taxon>Rhodococcus</taxon>
        <taxon>Rhodococcus erythropolis group</taxon>
    </lineage>
</organism>
<reference evidence="2 3" key="1">
    <citation type="submission" date="2020-03" db="EMBL/GenBank/DDBJ databases">
        <title>Screen low temperature-resistant strains for efficient degradation of petroleum hydrocarbons under the low temperature.</title>
        <authorList>
            <person name="Wang Y."/>
            <person name="Chen J."/>
        </authorList>
    </citation>
    <scope>NUCLEOTIDE SEQUENCE [LARGE SCALE GENOMIC DNA]</scope>
    <source>
        <strain evidence="2 3">KB1</strain>
    </source>
</reference>